<feature type="repeat" description="ANK" evidence="8">
    <location>
        <begin position="774"/>
        <end position="808"/>
    </location>
</feature>
<dbReference type="InterPro" id="IPR010660">
    <property type="entry name" value="Notch_NOD_dom"/>
</dbReference>
<dbReference type="GO" id="GO:0030154">
    <property type="term" value="P:cell differentiation"/>
    <property type="evidence" value="ECO:0007669"/>
    <property type="project" value="InterPro"/>
</dbReference>
<feature type="disulfide bond" evidence="9">
    <location>
        <begin position="197"/>
        <end position="206"/>
    </location>
</feature>
<dbReference type="AlphaFoldDB" id="A0A158P8Z6"/>
<dbReference type="PROSITE" id="PS01187">
    <property type="entry name" value="EGF_CA"/>
    <property type="match status" value="1"/>
</dbReference>
<feature type="disulfide bond" evidence="10">
    <location>
        <begin position="68"/>
        <end position="77"/>
    </location>
</feature>
<dbReference type="SMART" id="SM00179">
    <property type="entry name" value="EGF_CA"/>
    <property type="match status" value="4"/>
</dbReference>
<dbReference type="PROSITE" id="PS00022">
    <property type="entry name" value="EGF_1"/>
    <property type="match status" value="3"/>
</dbReference>
<feature type="disulfide bond" evidence="9">
    <location>
        <begin position="318"/>
        <end position="327"/>
    </location>
</feature>
<feature type="domain" description="EGF-like" evidence="12">
    <location>
        <begin position="292"/>
        <end position="328"/>
    </location>
</feature>
<dbReference type="PROSITE" id="PS01186">
    <property type="entry name" value="EGF_2"/>
    <property type="match status" value="1"/>
</dbReference>
<evidence type="ECO:0000256" key="11">
    <source>
        <dbReference type="RuleBase" id="RU280815"/>
    </source>
</evidence>
<dbReference type="CDD" id="cd00054">
    <property type="entry name" value="EGF_CA"/>
    <property type="match status" value="3"/>
</dbReference>
<dbReference type="PROSITE" id="PS50026">
    <property type="entry name" value="EGF_3"/>
    <property type="match status" value="4"/>
</dbReference>
<dbReference type="InterPro" id="IPR000152">
    <property type="entry name" value="EGF-type_Asp/Asn_hydroxyl_site"/>
</dbReference>
<reference evidence="15" key="2">
    <citation type="submission" date="2016-04" db="UniProtKB">
        <authorList>
            <consortium name="WormBaseParasite"/>
        </authorList>
    </citation>
    <scope>IDENTIFICATION</scope>
</reference>
<evidence type="ECO:0000256" key="2">
    <source>
        <dbReference type="ARBA" id="ARBA00022473"/>
    </source>
</evidence>
<dbReference type="Gene3D" id="1.25.40.20">
    <property type="entry name" value="Ankyrin repeat-containing domain"/>
    <property type="match status" value="1"/>
</dbReference>
<feature type="disulfide bond" evidence="9">
    <location>
        <begin position="176"/>
        <end position="186"/>
    </location>
</feature>
<dbReference type="Pfam" id="PF01414">
    <property type="entry name" value="DSL"/>
    <property type="match status" value="1"/>
</dbReference>
<feature type="repeat" description="ANK" evidence="8">
    <location>
        <begin position="815"/>
        <end position="847"/>
    </location>
</feature>
<evidence type="ECO:0000256" key="6">
    <source>
        <dbReference type="ARBA" id="ARBA00023157"/>
    </source>
</evidence>
<feature type="domain" description="EGF-like" evidence="12">
    <location>
        <begin position="253"/>
        <end position="291"/>
    </location>
</feature>
<evidence type="ECO:0000256" key="9">
    <source>
        <dbReference type="PROSITE-ProRule" id="PRU00076"/>
    </source>
</evidence>
<dbReference type="Proteomes" id="UP000035642">
    <property type="component" value="Unassembled WGS sequence"/>
</dbReference>
<dbReference type="SUPFAM" id="SSF48403">
    <property type="entry name" value="Ankyrin repeat"/>
    <property type="match status" value="1"/>
</dbReference>
<dbReference type="InterPro" id="IPR001881">
    <property type="entry name" value="EGF-like_Ca-bd_dom"/>
</dbReference>
<evidence type="ECO:0000256" key="7">
    <source>
        <dbReference type="ARBA" id="ARBA00023180"/>
    </source>
</evidence>
<feature type="domain" description="EGF-like" evidence="12">
    <location>
        <begin position="212"/>
        <end position="251"/>
    </location>
</feature>
<reference evidence="14" key="1">
    <citation type="submission" date="2012-09" db="EMBL/GenBank/DDBJ databases">
        <authorList>
            <person name="Martin A.A."/>
        </authorList>
    </citation>
    <scope>NUCLEOTIDE SEQUENCE</scope>
</reference>
<comment type="subcellular location">
    <subcellularLocation>
        <location evidence="11">Membrane</location>
        <topology evidence="11">Single-pass type I membrane protein</topology>
    </subcellularLocation>
</comment>
<keyword evidence="5 11" id="KW-0677">Repeat</keyword>
<dbReference type="PROSITE" id="PS00010">
    <property type="entry name" value="ASX_HYDROXYL"/>
    <property type="match status" value="2"/>
</dbReference>
<organism evidence="14 15">
    <name type="scientific">Angiostrongylus cantonensis</name>
    <name type="common">Rat lungworm</name>
    <dbReference type="NCBI Taxonomy" id="6313"/>
    <lineage>
        <taxon>Eukaryota</taxon>
        <taxon>Metazoa</taxon>
        <taxon>Ecdysozoa</taxon>
        <taxon>Nematoda</taxon>
        <taxon>Chromadorea</taxon>
        <taxon>Rhabditida</taxon>
        <taxon>Rhabditina</taxon>
        <taxon>Rhabditomorpha</taxon>
        <taxon>Strongyloidea</taxon>
        <taxon>Metastrongylidae</taxon>
        <taxon>Angiostrongylus</taxon>
    </lineage>
</organism>
<proteinExistence type="inferred from homology"/>
<dbReference type="PROSITE" id="PS51051">
    <property type="entry name" value="DSL"/>
    <property type="match status" value="1"/>
</dbReference>
<dbReference type="PANTHER" id="PTHR24118:SF99">
    <property type="entry name" value="POTE ANKYRIN DOMAIN FAMILY MEMBER 3C-RELATED"/>
    <property type="match status" value="1"/>
</dbReference>
<evidence type="ECO:0000313" key="14">
    <source>
        <dbReference type="Proteomes" id="UP000035642"/>
    </source>
</evidence>
<dbReference type="PROSITE" id="PS50297">
    <property type="entry name" value="ANK_REP_REGION"/>
    <property type="match status" value="4"/>
</dbReference>
<evidence type="ECO:0000256" key="3">
    <source>
        <dbReference type="ARBA" id="ARBA00022536"/>
    </source>
</evidence>
<evidence type="ECO:0000256" key="4">
    <source>
        <dbReference type="ARBA" id="ARBA00022729"/>
    </source>
</evidence>
<dbReference type="InterPro" id="IPR049883">
    <property type="entry name" value="NOTCH1_EGF-like"/>
</dbReference>
<sequence>MAIACWQIPPFLVPLPSTADYIAVVINVTDSGGNHDGIRERFVVDGSLPNRSVALARELLTVDFSIVCEMDHFGPRCARFCKPSPTNYRHIACSSTGEKICLAGWKGDNCSTVQDDGEENRVASQFTRIRERRSTLSHAGKHTLILGGCYNHIHMVGLLLVVLFGAVSTVDQSGSCHPHDCEYGECISEGPSFSCKCQQDYVGPTCNVWRSPLINCDVDGQFVCFNGGICNTTANSYRCVCPSNFTGFFCEEDVNECLLSPCENGATCVNRIGSYYCMCSRGFRGLIRRFLYILVLLPSTCLNGGRCIDGTGGYVCECPRGYKGLRCQDVEDIIRGNTNNTFDGVALHPDFKKSTPEILANLLCLIATAMETTAPVQQELLSPPAHLHRIVLECSGMPSVMRRVLLVCDVEACMYDGFDCVPTGSRCPKSIYSYCKERRSDNAKLYYFIANIPHFLSSLSQLLRADVHIKSDEKGPIIFLWKRGKIGERITIGKQKHPNSMEYPEILACVEIDVSRCVNECFSDIEVVANFIEATGNVRDAFSSFPETEFSTMNMSIRSAVARKLKTSEYWNLSLVVVMTCEKQRELNNEINGLLGFSLSSKRRTMDLSRLELLEKSLTSKLPRFSTLPRPKKLQPLPSQLHIESASEYPISFPLSTEEANKRGPYGRTALMVLARNTKRSEEQLIDDVTKLRAIGADMNLFDDRGDTALHMAVSSGRVALVRKLLQLGAAPVIRDGTNSNCLHLAARACASDMMAALLEIEEMRQEVDAVDDSNRTALMLVAMHDRVDAKAAQMLIEAGADVNYSGDNNLVSWNGRTALHFAAKYDNSQMVAFLVRKLAVIDCKDYENCTPLHLAAAEGRVGPVKELIRAGASVLMRNDKVGCAGTPYFISVISSGKFQTPYDVALLNSCHSVAALLVSGDNIRIQLYSNNGEIITSSSSPKCKHTKVLLARDTIPLPQCSKAVTTQMASSNPTPQSVAPTGHSTPYIQLLDSEGTPVNSRISPSHYEVVRECFAFPERSMEDSSGYVDSGFNTFTAASHHDCGTTYASFNRFLKPDDSVVASIP</sequence>
<evidence type="ECO:0000259" key="13">
    <source>
        <dbReference type="PROSITE" id="PS51051"/>
    </source>
</evidence>
<dbReference type="SMART" id="SM00051">
    <property type="entry name" value="DSL"/>
    <property type="match status" value="1"/>
</dbReference>
<keyword evidence="4 11" id="KW-0732">Signal</keyword>
<feature type="disulfide bond" evidence="10">
    <location>
        <begin position="81"/>
        <end position="93"/>
    </location>
</feature>
<dbReference type="InterPro" id="IPR013032">
    <property type="entry name" value="EGF-like_CS"/>
</dbReference>
<dbReference type="InterPro" id="IPR018097">
    <property type="entry name" value="EGF_Ca-bd_CS"/>
</dbReference>
<dbReference type="PROSITE" id="PS50088">
    <property type="entry name" value="ANK_REPEAT"/>
    <property type="match status" value="4"/>
</dbReference>
<keyword evidence="11" id="KW-1133">Transmembrane helix</keyword>
<feature type="disulfide bond" evidence="9">
    <location>
        <begin position="241"/>
        <end position="250"/>
    </location>
</feature>
<dbReference type="SUPFAM" id="SSF57196">
    <property type="entry name" value="EGF/Laminin"/>
    <property type="match status" value="4"/>
</dbReference>
<dbReference type="InterPro" id="IPR002110">
    <property type="entry name" value="Ankyrin_rpt"/>
</dbReference>
<evidence type="ECO:0000256" key="8">
    <source>
        <dbReference type="PROSITE-ProRule" id="PRU00023"/>
    </source>
</evidence>
<dbReference type="GO" id="GO:0005509">
    <property type="term" value="F:calcium ion binding"/>
    <property type="evidence" value="ECO:0007669"/>
    <property type="project" value="InterPro"/>
</dbReference>
<dbReference type="SMART" id="SM00248">
    <property type="entry name" value="ANK"/>
    <property type="match status" value="6"/>
</dbReference>
<dbReference type="InterPro" id="IPR036770">
    <property type="entry name" value="Ankyrin_rpt-contain_sf"/>
</dbReference>
<comment type="function">
    <text evidence="11">Putative Notch ligand involved in the mediation of Notch signaling.</text>
</comment>
<dbReference type="FunFam" id="2.10.25.10:FF:000173">
    <property type="entry name" value="Neurogenic locus notch protein 2"/>
    <property type="match status" value="1"/>
</dbReference>
<dbReference type="STRING" id="6313.A0A158P8Z6"/>
<dbReference type="PANTHER" id="PTHR24118">
    <property type="entry name" value="POTE ANKYRIN DOMAIN"/>
    <property type="match status" value="1"/>
</dbReference>
<evidence type="ECO:0000256" key="10">
    <source>
        <dbReference type="PROSITE-ProRule" id="PRU00377"/>
    </source>
</evidence>
<dbReference type="Pfam" id="PF07645">
    <property type="entry name" value="EGF_CA"/>
    <property type="match status" value="1"/>
</dbReference>
<dbReference type="GO" id="GO:0007154">
    <property type="term" value="P:cell communication"/>
    <property type="evidence" value="ECO:0007669"/>
    <property type="project" value="InterPro"/>
</dbReference>
<feature type="disulfide bond" evidence="10">
    <location>
        <begin position="101"/>
        <end position="110"/>
    </location>
</feature>
<dbReference type="GO" id="GO:0016020">
    <property type="term" value="C:membrane"/>
    <property type="evidence" value="ECO:0007669"/>
    <property type="project" value="UniProtKB-SubCell"/>
</dbReference>
<dbReference type="InterPro" id="IPR001774">
    <property type="entry name" value="DSL"/>
</dbReference>
<evidence type="ECO:0000259" key="12">
    <source>
        <dbReference type="PROSITE" id="PS50026"/>
    </source>
</evidence>
<dbReference type="Pfam" id="PF12661">
    <property type="entry name" value="hEGF"/>
    <property type="match status" value="1"/>
</dbReference>
<dbReference type="Gene3D" id="2.10.25.140">
    <property type="match status" value="1"/>
</dbReference>
<dbReference type="Pfam" id="PF06816">
    <property type="entry name" value="NOD"/>
    <property type="match status" value="1"/>
</dbReference>
<comment type="caution">
    <text evidence="9">Lacks conserved residue(s) required for the propagation of feature annotation.</text>
</comment>
<dbReference type="WBParaSite" id="ACAC_0000765201-mRNA-1">
    <property type="protein sequence ID" value="ACAC_0000765201-mRNA-1"/>
    <property type="gene ID" value="ACAC_0000765201"/>
</dbReference>
<dbReference type="Pfam" id="PF00008">
    <property type="entry name" value="EGF"/>
    <property type="match status" value="1"/>
</dbReference>
<protein>
    <recommendedName>
        <fullName evidence="11">Delta-like protein</fullName>
    </recommendedName>
</protein>
<keyword evidence="6 9" id="KW-1015">Disulfide bond</keyword>
<dbReference type="Pfam" id="PF12796">
    <property type="entry name" value="Ank_2"/>
    <property type="match status" value="2"/>
</dbReference>
<dbReference type="Gene3D" id="2.10.25.10">
    <property type="entry name" value="Laminin"/>
    <property type="match status" value="3"/>
</dbReference>
<evidence type="ECO:0000256" key="1">
    <source>
        <dbReference type="ARBA" id="ARBA00005847"/>
    </source>
</evidence>
<keyword evidence="14" id="KW-1185">Reference proteome</keyword>
<name>A0A158P8Z6_ANGCA</name>
<feature type="repeat" description="ANK" evidence="8">
    <location>
        <begin position="705"/>
        <end position="737"/>
    </location>
</feature>
<feature type="domain" description="EGF-like" evidence="12">
    <location>
        <begin position="172"/>
        <end position="207"/>
    </location>
</feature>
<keyword evidence="3 9" id="KW-0245">EGF-like domain</keyword>
<keyword evidence="8" id="KW-0040">ANK repeat</keyword>
<dbReference type="FunFam" id="2.10.25.10:FF:000471">
    <property type="entry name" value="Protein lin-12"/>
    <property type="match status" value="1"/>
</dbReference>
<keyword evidence="2 11" id="KW-0217">Developmental protein</keyword>
<dbReference type="SMART" id="SM00181">
    <property type="entry name" value="EGF"/>
    <property type="match status" value="4"/>
</dbReference>
<keyword evidence="11" id="KW-0812">Transmembrane</keyword>
<keyword evidence="7" id="KW-0325">Glycoprotein</keyword>
<dbReference type="PRINTS" id="PR01415">
    <property type="entry name" value="ANKYRIN"/>
</dbReference>
<dbReference type="Gene3D" id="3.30.70.3310">
    <property type="match status" value="1"/>
</dbReference>
<keyword evidence="11" id="KW-0472">Membrane</keyword>
<evidence type="ECO:0000256" key="5">
    <source>
        <dbReference type="ARBA" id="ARBA00022737"/>
    </source>
</evidence>
<accession>A0A158P8Z6</accession>
<dbReference type="InterPro" id="IPR000742">
    <property type="entry name" value="EGF"/>
</dbReference>
<comment type="similarity">
    <text evidence="1">Belongs to the NOTCH family.</text>
</comment>
<evidence type="ECO:0000313" key="15">
    <source>
        <dbReference type="WBParaSite" id="ACAC_0000765201-mRNA-1"/>
    </source>
</evidence>
<feature type="domain" description="DSL" evidence="13">
    <location>
        <begin position="66"/>
        <end position="110"/>
    </location>
</feature>
<feature type="repeat" description="ANK" evidence="8">
    <location>
        <begin position="848"/>
        <end position="880"/>
    </location>
</feature>